<comment type="caution">
    <text evidence="6">The sequence shown here is derived from an EMBL/GenBank/DDBJ whole genome shotgun (WGS) entry which is preliminary data.</text>
</comment>
<feature type="domain" description="HTH tetR-type" evidence="5">
    <location>
        <begin position="6"/>
        <end position="66"/>
    </location>
</feature>
<evidence type="ECO:0000313" key="7">
    <source>
        <dbReference type="Proteomes" id="UP000294508"/>
    </source>
</evidence>
<evidence type="ECO:0000259" key="5">
    <source>
        <dbReference type="PROSITE" id="PS50977"/>
    </source>
</evidence>
<evidence type="ECO:0000313" key="6">
    <source>
        <dbReference type="EMBL" id="TCO35636.1"/>
    </source>
</evidence>
<evidence type="ECO:0000256" key="2">
    <source>
        <dbReference type="ARBA" id="ARBA00023125"/>
    </source>
</evidence>
<keyword evidence="7" id="KW-1185">Reference proteome</keyword>
<keyword evidence="3" id="KW-0804">Transcription</keyword>
<dbReference type="SUPFAM" id="SSF48498">
    <property type="entry name" value="Tetracyclin repressor-like, C-terminal domain"/>
    <property type="match status" value="1"/>
</dbReference>
<protein>
    <submittedName>
        <fullName evidence="6">TetR family transcriptional regulator</fullName>
    </submittedName>
</protein>
<organism evidence="6 7">
    <name type="scientific">Kribbella steppae</name>
    <dbReference type="NCBI Taxonomy" id="2512223"/>
    <lineage>
        <taxon>Bacteria</taxon>
        <taxon>Bacillati</taxon>
        <taxon>Actinomycetota</taxon>
        <taxon>Actinomycetes</taxon>
        <taxon>Propionibacteriales</taxon>
        <taxon>Kribbellaceae</taxon>
        <taxon>Kribbella</taxon>
    </lineage>
</organism>
<dbReference type="PANTHER" id="PTHR47506">
    <property type="entry name" value="TRANSCRIPTIONAL REGULATORY PROTEIN"/>
    <property type="match status" value="1"/>
</dbReference>
<reference evidence="6 7" key="1">
    <citation type="journal article" date="2015" name="Stand. Genomic Sci.">
        <title>Genomic Encyclopedia of Bacterial and Archaeal Type Strains, Phase III: the genomes of soil and plant-associated and newly described type strains.</title>
        <authorList>
            <person name="Whitman W.B."/>
            <person name="Woyke T."/>
            <person name="Klenk H.P."/>
            <person name="Zhou Y."/>
            <person name="Lilburn T.G."/>
            <person name="Beck B.J."/>
            <person name="De Vos P."/>
            <person name="Vandamme P."/>
            <person name="Eisen J.A."/>
            <person name="Garrity G."/>
            <person name="Hugenholtz P."/>
            <person name="Kyrpides N.C."/>
        </authorList>
    </citation>
    <scope>NUCLEOTIDE SEQUENCE [LARGE SCALE GENOMIC DNA]</scope>
    <source>
        <strain evidence="6 7">VKM Ac-2572</strain>
    </source>
</reference>
<evidence type="ECO:0000256" key="3">
    <source>
        <dbReference type="ARBA" id="ARBA00023163"/>
    </source>
</evidence>
<evidence type="ECO:0000256" key="1">
    <source>
        <dbReference type="ARBA" id="ARBA00023015"/>
    </source>
</evidence>
<sequence>MTIDTATAQRQVLDAADELFYERGVQAVGMDAIRTASGVSLKRLYQLFPSKDTLVEAYLDRRDALWKSMLAEHLDAATEPRDRLLAVFDFLHDWFLQRDYRGCAFINSFGELGTVSPRVAELALQHKEGFRQALTELSKDAGAPDPERLADHLILLSEGAITRSAISGSADPALRAREAAVLLLDATLPVRQRALDQTTADEP</sequence>
<feature type="DNA-binding region" description="H-T-H motif" evidence="4">
    <location>
        <begin position="29"/>
        <end position="48"/>
    </location>
</feature>
<name>A0A4R2HWU4_9ACTN</name>
<proteinExistence type="predicted"/>
<dbReference type="InterPro" id="IPR011075">
    <property type="entry name" value="TetR_C"/>
</dbReference>
<dbReference type="Pfam" id="PF16925">
    <property type="entry name" value="TetR_C_13"/>
    <property type="match status" value="1"/>
</dbReference>
<dbReference type="SUPFAM" id="SSF46689">
    <property type="entry name" value="Homeodomain-like"/>
    <property type="match status" value="1"/>
</dbReference>
<keyword evidence="2 4" id="KW-0238">DNA-binding</keyword>
<evidence type="ECO:0000256" key="4">
    <source>
        <dbReference type="PROSITE-ProRule" id="PRU00335"/>
    </source>
</evidence>
<keyword evidence="1" id="KW-0805">Transcription regulation</keyword>
<dbReference type="Gene3D" id="1.10.357.10">
    <property type="entry name" value="Tetracycline Repressor, domain 2"/>
    <property type="match status" value="1"/>
</dbReference>
<dbReference type="OrthoDB" id="4214267at2"/>
<dbReference type="InterPro" id="IPR009057">
    <property type="entry name" value="Homeodomain-like_sf"/>
</dbReference>
<dbReference type="InterPro" id="IPR036271">
    <property type="entry name" value="Tet_transcr_reg_TetR-rel_C_sf"/>
</dbReference>
<dbReference type="RefSeq" id="WP_132207298.1">
    <property type="nucleotide sequence ID" value="NZ_SLWN01000001.1"/>
</dbReference>
<dbReference type="Pfam" id="PF00440">
    <property type="entry name" value="TetR_N"/>
    <property type="match status" value="1"/>
</dbReference>
<dbReference type="PRINTS" id="PR00455">
    <property type="entry name" value="HTHTETR"/>
</dbReference>
<gene>
    <name evidence="6" type="ORF">EV652_101521</name>
</gene>
<dbReference type="EMBL" id="SLWN01000001">
    <property type="protein sequence ID" value="TCO35636.1"/>
    <property type="molecule type" value="Genomic_DNA"/>
</dbReference>
<dbReference type="AlphaFoldDB" id="A0A4R2HWU4"/>
<dbReference type="InterPro" id="IPR001647">
    <property type="entry name" value="HTH_TetR"/>
</dbReference>
<dbReference type="Proteomes" id="UP000294508">
    <property type="component" value="Unassembled WGS sequence"/>
</dbReference>
<dbReference type="PANTHER" id="PTHR47506:SF1">
    <property type="entry name" value="HTH-TYPE TRANSCRIPTIONAL REGULATOR YJDC"/>
    <property type="match status" value="1"/>
</dbReference>
<dbReference type="GO" id="GO:0003677">
    <property type="term" value="F:DNA binding"/>
    <property type="evidence" value="ECO:0007669"/>
    <property type="project" value="UniProtKB-UniRule"/>
</dbReference>
<accession>A0A4R2HWU4</accession>
<dbReference type="PROSITE" id="PS50977">
    <property type="entry name" value="HTH_TETR_2"/>
    <property type="match status" value="1"/>
</dbReference>